<evidence type="ECO:0000313" key="5">
    <source>
        <dbReference type="EMBL" id="RTG80669.1"/>
    </source>
</evidence>
<dbReference type="GO" id="GO:0016282">
    <property type="term" value="C:eukaryotic 43S preinitiation complex"/>
    <property type="evidence" value="ECO:0007669"/>
    <property type="project" value="UniProtKB-UniRule"/>
</dbReference>
<dbReference type="Proteomes" id="UP000290809">
    <property type="component" value="Unassembled WGS sequence"/>
</dbReference>
<evidence type="ECO:0000313" key="6">
    <source>
        <dbReference type="Proteomes" id="UP000290809"/>
    </source>
</evidence>
<dbReference type="HAMAP" id="MF_03011">
    <property type="entry name" value="eIF3l"/>
    <property type="match status" value="1"/>
</dbReference>
<sequence length="508" mass="59429">MSKQFSEGYSSLREDVRTFIVNLHIHIKEQNVVEIENDTQVKFPKLTEQYFMTTRWPSVDIIKQIVDDPLFLMLYNELYYRHIYAHVSTGLTVEDRIQSYLNYTSLFNALLVAEQPVNLVLPNQWLWDIIDEFLYQFQKFCSFRSRLKLKPEDEAQLLKNPKIWSIHSVLNVLYSLVAKSNINELLSYYAQQGDPDDIADDFGRCVLYKMLGFFSLIGLCRLHCLLGDYYTAIKVLENIKFNRLEMYHEVPTCHITTGYYVGFSYMMMRSYHNAVSTLLATLSYKSRAIGLISQRADLKEYVNKQADQMMSLLAICVTMIPTSVDYNIDLDKREKFTETLNRLQQFDSISPLEPQRQQTDLFKTEIIQQIELLRLRSYLKLYTNISASKLANFMSLSEPSLHMELMAYKYRLKQTMSQAIDAAKDGNGFGTSINSDLNSSQQMHPHLDFYVDNDTIYVADTTVDRRFSEYFILHIEQLQQMNKTLDTLERRIHEANVQEPNDATQLRS</sequence>
<organism evidence="5 6">
    <name type="scientific">Schistosoma bovis</name>
    <name type="common">Blood fluke</name>
    <dbReference type="NCBI Taxonomy" id="6184"/>
    <lineage>
        <taxon>Eukaryota</taxon>
        <taxon>Metazoa</taxon>
        <taxon>Spiralia</taxon>
        <taxon>Lophotrochozoa</taxon>
        <taxon>Platyhelminthes</taxon>
        <taxon>Trematoda</taxon>
        <taxon>Digenea</taxon>
        <taxon>Strigeidida</taxon>
        <taxon>Schistosomatoidea</taxon>
        <taxon>Schistosomatidae</taxon>
        <taxon>Schistosoma</taxon>
    </lineage>
</organism>
<reference evidence="5 6" key="1">
    <citation type="journal article" date="2019" name="PLoS Pathog.">
        <title>Genome sequence of the bovine parasite Schistosoma bovis Tanzania.</title>
        <authorList>
            <person name="Oey H."/>
            <person name="Zakrzewski M."/>
            <person name="Gobert G."/>
            <person name="Gravermann K."/>
            <person name="Stoye J."/>
            <person name="Jones M."/>
            <person name="Mcmanus D."/>
            <person name="Krause L."/>
        </authorList>
    </citation>
    <scope>NUCLEOTIDE SEQUENCE [LARGE SCALE GENOMIC DNA]</scope>
    <source>
        <strain evidence="5 6">TAN1997</strain>
    </source>
</reference>
<evidence type="ECO:0000256" key="1">
    <source>
        <dbReference type="ARBA" id="ARBA00022490"/>
    </source>
</evidence>
<dbReference type="InterPro" id="IPR019382">
    <property type="entry name" value="eIF3l"/>
</dbReference>
<dbReference type="EMBL" id="QMKO01003957">
    <property type="protein sequence ID" value="RTG80669.1"/>
    <property type="molecule type" value="Genomic_DNA"/>
</dbReference>
<keyword evidence="1 4" id="KW-0963">Cytoplasm</keyword>
<dbReference type="InterPro" id="IPR011990">
    <property type="entry name" value="TPR-like_helical_dom_sf"/>
</dbReference>
<dbReference type="GO" id="GO:0005852">
    <property type="term" value="C:eukaryotic translation initiation factor 3 complex"/>
    <property type="evidence" value="ECO:0007669"/>
    <property type="project" value="UniProtKB-UniRule"/>
</dbReference>
<dbReference type="STRING" id="6184.A0A430PZ12"/>
<keyword evidence="3 4" id="KW-0648">Protein biosynthesis</keyword>
<name>A0A430PZ12_SCHBO</name>
<comment type="function">
    <text evidence="4">Component of the eukaryotic translation initiation factor 3 (eIF-3) complex, which is involved in protein synthesis of a specialized repertoire of mRNAs and, together with other initiation factors, stimulates binding of mRNA and methionyl-tRNAi to the 40S ribosome. The eIF-3 complex specifically targets and initiates translation of a subset of mRNAs involved in cell proliferation.</text>
</comment>
<dbReference type="GO" id="GO:0001732">
    <property type="term" value="P:formation of cytoplasmic translation initiation complex"/>
    <property type="evidence" value="ECO:0007669"/>
    <property type="project" value="UniProtKB-UniRule"/>
</dbReference>
<comment type="caution">
    <text evidence="5">The sequence shown here is derived from an EMBL/GenBank/DDBJ whole genome shotgun (WGS) entry which is preliminary data.</text>
</comment>
<proteinExistence type="inferred from homology"/>
<evidence type="ECO:0000256" key="2">
    <source>
        <dbReference type="ARBA" id="ARBA00022540"/>
    </source>
</evidence>
<keyword evidence="6" id="KW-1185">Reference proteome</keyword>
<accession>A0A430PZ12</accession>
<protein>
    <recommendedName>
        <fullName evidence="4">Eukaryotic translation initiation factor 3 subunit L</fullName>
        <shortName evidence="4">eIF3l</shortName>
    </recommendedName>
</protein>
<dbReference type="Pfam" id="PF10255">
    <property type="entry name" value="Paf67"/>
    <property type="match status" value="2"/>
</dbReference>
<comment type="subunit">
    <text evidence="4">Component of the eukaryotic translation initiation factor 3 (eIF-3) complex.</text>
</comment>
<dbReference type="GO" id="GO:0033290">
    <property type="term" value="C:eukaryotic 48S preinitiation complex"/>
    <property type="evidence" value="ECO:0007669"/>
    <property type="project" value="UniProtKB-UniRule"/>
</dbReference>
<dbReference type="AlphaFoldDB" id="A0A430PZ12"/>
<dbReference type="SUPFAM" id="SSF48452">
    <property type="entry name" value="TPR-like"/>
    <property type="match status" value="1"/>
</dbReference>
<evidence type="ECO:0000256" key="4">
    <source>
        <dbReference type="HAMAP-Rule" id="MF_03011"/>
    </source>
</evidence>
<comment type="similarity">
    <text evidence="4">Belongs to the eIF-3 subunit L family.</text>
</comment>
<keyword evidence="2 4" id="KW-0396">Initiation factor</keyword>
<dbReference type="PANTHER" id="PTHR13242:SF0">
    <property type="entry name" value="EUKARYOTIC TRANSLATION INITIATION FACTOR 3 SUBUNIT L"/>
    <property type="match status" value="1"/>
</dbReference>
<dbReference type="GO" id="GO:0003743">
    <property type="term" value="F:translation initiation factor activity"/>
    <property type="evidence" value="ECO:0007669"/>
    <property type="project" value="UniProtKB-UniRule"/>
</dbReference>
<comment type="subcellular location">
    <subcellularLocation>
        <location evidence="4">Cytoplasm</location>
    </subcellularLocation>
</comment>
<gene>
    <name evidence="5" type="ORF">DC041_0001928</name>
</gene>
<evidence type="ECO:0000256" key="3">
    <source>
        <dbReference type="ARBA" id="ARBA00022917"/>
    </source>
</evidence>
<dbReference type="PANTHER" id="PTHR13242">
    <property type="entry name" value="EUKARYOTIC TRANSLATION INITIATION FACTOR 3"/>
    <property type="match status" value="1"/>
</dbReference>